<dbReference type="Proteomes" id="UP000287224">
    <property type="component" value="Unassembled WGS sequence"/>
</dbReference>
<dbReference type="GO" id="GO:0006355">
    <property type="term" value="P:regulation of DNA-templated transcription"/>
    <property type="evidence" value="ECO:0007669"/>
    <property type="project" value="InterPro"/>
</dbReference>
<sequence>MPKERTNIYITERQKKQLEKRSMEEDLPMAEIIRRALDTYLAWDDPTYHPIPPKPRTKERA</sequence>
<dbReference type="Pfam" id="PF01402">
    <property type="entry name" value="RHH_1"/>
    <property type="match status" value="1"/>
</dbReference>
<comment type="caution">
    <text evidence="2">The sequence shown here is derived from an EMBL/GenBank/DDBJ whole genome shotgun (WGS) entry which is preliminary data.</text>
</comment>
<protein>
    <recommendedName>
        <fullName evidence="1">Ribbon-helix-helix protein CopG domain-containing protein</fullName>
    </recommendedName>
</protein>
<dbReference type="SUPFAM" id="SSF47598">
    <property type="entry name" value="Ribbon-helix-helix"/>
    <property type="match status" value="1"/>
</dbReference>
<gene>
    <name evidence="2" type="ORF">KDAU_63420</name>
</gene>
<dbReference type="InterPro" id="IPR010985">
    <property type="entry name" value="Ribbon_hlx_hlx"/>
</dbReference>
<dbReference type="InterPro" id="IPR002145">
    <property type="entry name" value="CopG"/>
</dbReference>
<organism evidence="2 3">
    <name type="scientific">Dictyobacter aurantiacus</name>
    <dbReference type="NCBI Taxonomy" id="1936993"/>
    <lineage>
        <taxon>Bacteria</taxon>
        <taxon>Bacillati</taxon>
        <taxon>Chloroflexota</taxon>
        <taxon>Ktedonobacteria</taxon>
        <taxon>Ktedonobacterales</taxon>
        <taxon>Dictyobacteraceae</taxon>
        <taxon>Dictyobacter</taxon>
    </lineage>
</organism>
<dbReference type="EMBL" id="BIFQ01000002">
    <property type="protein sequence ID" value="GCE09013.1"/>
    <property type="molecule type" value="Genomic_DNA"/>
</dbReference>
<accession>A0A401ZQ57</accession>
<reference evidence="3" key="1">
    <citation type="submission" date="2018-12" db="EMBL/GenBank/DDBJ databases">
        <title>Tengunoibacter tsumagoiensis gen. nov., sp. nov., Dictyobacter kobayashii sp. nov., D. alpinus sp. nov., and D. joshuensis sp. nov. and description of Dictyobacteraceae fam. nov. within the order Ktedonobacterales isolated from Tengu-no-mugimeshi.</title>
        <authorList>
            <person name="Wang C.M."/>
            <person name="Zheng Y."/>
            <person name="Sakai Y."/>
            <person name="Toyoda A."/>
            <person name="Minakuchi Y."/>
            <person name="Abe K."/>
            <person name="Yokota A."/>
            <person name="Yabe S."/>
        </authorList>
    </citation>
    <scope>NUCLEOTIDE SEQUENCE [LARGE SCALE GENOMIC DNA]</scope>
    <source>
        <strain evidence="3">S-27</strain>
    </source>
</reference>
<evidence type="ECO:0000259" key="1">
    <source>
        <dbReference type="Pfam" id="PF01402"/>
    </source>
</evidence>
<keyword evidence="3" id="KW-1185">Reference proteome</keyword>
<feature type="domain" description="Ribbon-helix-helix protein CopG" evidence="1">
    <location>
        <begin position="4"/>
        <end position="42"/>
    </location>
</feature>
<dbReference type="AlphaFoldDB" id="A0A401ZQ57"/>
<dbReference type="RefSeq" id="WP_235845920.1">
    <property type="nucleotide sequence ID" value="NZ_BIFQ01000002.1"/>
</dbReference>
<dbReference type="Gene3D" id="1.10.1220.10">
    <property type="entry name" value="Met repressor-like"/>
    <property type="match status" value="1"/>
</dbReference>
<evidence type="ECO:0000313" key="2">
    <source>
        <dbReference type="EMBL" id="GCE09013.1"/>
    </source>
</evidence>
<name>A0A401ZQ57_9CHLR</name>
<evidence type="ECO:0000313" key="3">
    <source>
        <dbReference type="Proteomes" id="UP000287224"/>
    </source>
</evidence>
<dbReference type="InterPro" id="IPR013321">
    <property type="entry name" value="Arc_rbn_hlx_hlx"/>
</dbReference>
<proteinExistence type="predicted"/>